<evidence type="ECO:0000313" key="1">
    <source>
        <dbReference type="EMBL" id="RPA82379.1"/>
    </source>
</evidence>
<evidence type="ECO:0000313" key="2">
    <source>
        <dbReference type="Proteomes" id="UP000275078"/>
    </source>
</evidence>
<proteinExistence type="predicted"/>
<accession>A0A3N4I8H4</accession>
<organism evidence="1 2">
    <name type="scientific">Ascobolus immersus RN42</name>
    <dbReference type="NCBI Taxonomy" id="1160509"/>
    <lineage>
        <taxon>Eukaryota</taxon>
        <taxon>Fungi</taxon>
        <taxon>Dikarya</taxon>
        <taxon>Ascomycota</taxon>
        <taxon>Pezizomycotina</taxon>
        <taxon>Pezizomycetes</taxon>
        <taxon>Pezizales</taxon>
        <taxon>Ascobolaceae</taxon>
        <taxon>Ascobolus</taxon>
    </lineage>
</organism>
<protein>
    <submittedName>
        <fullName evidence="1">Uncharacterized protein</fullName>
    </submittedName>
</protein>
<sequence length="258" mass="29845">MDHNSTEKIDLSAYQAITKSLMGRNTEKIDFPAYQTISSRLTHLRLTSNTEIKIELPINADVYKQMELHLKVSRQIEASARETPTEWIEPDDAEVLGHIANFLSRRFNSMARNQQSPNVHEILPDLRKALPDVKVHTKFCRDEDGSTKKMLVAVVKFKEEFVELMKEKFGHKMDLRRPMEREDAMELMKRVTQGNLDKLESRAKRMPTIVKNLRRNARLSGSEDEESDEEKERLRAMWIVYQAILKEEASKASMGVSG</sequence>
<dbReference type="Proteomes" id="UP000275078">
    <property type="component" value="Unassembled WGS sequence"/>
</dbReference>
<dbReference type="AlphaFoldDB" id="A0A3N4I8H4"/>
<gene>
    <name evidence="1" type="ORF">BJ508DRAFT_414202</name>
</gene>
<keyword evidence="2" id="KW-1185">Reference proteome</keyword>
<name>A0A3N4I8H4_ASCIM</name>
<dbReference type="EMBL" id="ML119672">
    <property type="protein sequence ID" value="RPA82379.1"/>
    <property type="molecule type" value="Genomic_DNA"/>
</dbReference>
<reference evidence="1 2" key="1">
    <citation type="journal article" date="2018" name="Nat. Ecol. Evol.">
        <title>Pezizomycetes genomes reveal the molecular basis of ectomycorrhizal truffle lifestyle.</title>
        <authorList>
            <person name="Murat C."/>
            <person name="Payen T."/>
            <person name="Noel B."/>
            <person name="Kuo A."/>
            <person name="Morin E."/>
            <person name="Chen J."/>
            <person name="Kohler A."/>
            <person name="Krizsan K."/>
            <person name="Balestrini R."/>
            <person name="Da Silva C."/>
            <person name="Montanini B."/>
            <person name="Hainaut M."/>
            <person name="Levati E."/>
            <person name="Barry K.W."/>
            <person name="Belfiori B."/>
            <person name="Cichocki N."/>
            <person name="Clum A."/>
            <person name="Dockter R.B."/>
            <person name="Fauchery L."/>
            <person name="Guy J."/>
            <person name="Iotti M."/>
            <person name="Le Tacon F."/>
            <person name="Lindquist E.A."/>
            <person name="Lipzen A."/>
            <person name="Malagnac F."/>
            <person name="Mello A."/>
            <person name="Molinier V."/>
            <person name="Miyauchi S."/>
            <person name="Poulain J."/>
            <person name="Riccioni C."/>
            <person name="Rubini A."/>
            <person name="Sitrit Y."/>
            <person name="Splivallo R."/>
            <person name="Traeger S."/>
            <person name="Wang M."/>
            <person name="Zifcakova L."/>
            <person name="Wipf D."/>
            <person name="Zambonelli A."/>
            <person name="Paolocci F."/>
            <person name="Nowrousian M."/>
            <person name="Ottonello S."/>
            <person name="Baldrian P."/>
            <person name="Spatafora J.W."/>
            <person name="Henrissat B."/>
            <person name="Nagy L.G."/>
            <person name="Aury J.M."/>
            <person name="Wincker P."/>
            <person name="Grigoriev I.V."/>
            <person name="Bonfante P."/>
            <person name="Martin F.M."/>
        </authorList>
    </citation>
    <scope>NUCLEOTIDE SEQUENCE [LARGE SCALE GENOMIC DNA]</scope>
    <source>
        <strain evidence="1 2">RN42</strain>
    </source>
</reference>